<dbReference type="AlphaFoldDB" id="T2G9W2"/>
<dbReference type="STRING" id="1121448.DGI_0797"/>
<accession>T2G9W2</accession>
<dbReference type="OrthoDB" id="5502786at2"/>
<dbReference type="Pfam" id="PF13785">
    <property type="entry name" value="DUF4178"/>
    <property type="match status" value="1"/>
</dbReference>
<dbReference type="InterPro" id="IPR025235">
    <property type="entry name" value="DUF4178"/>
</dbReference>
<sequence>MSLFSRLLKTVGMGGDASSAPTRTDLTLADLMPGDMLDHDLATWQVVAVNRYDFKDFQTREWQLDSTAGTRWLELEEDDEPYWSLSQTIPFASLGKPQCDRIRASIRDTGDPPDSLEREGRRFHLEDMAGGHFYKDGIASPKPFLQWHYVREDGEQFLTIEQWAEDEFEASVGHQVQPWQFTNLLPGATR</sequence>
<dbReference type="EMBL" id="CP006585">
    <property type="protein sequence ID" value="AGW12692.1"/>
    <property type="molecule type" value="Genomic_DNA"/>
</dbReference>
<reference evidence="2 3" key="1">
    <citation type="journal article" date="2013" name="J. Bacteriol.">
        <title>Roles of HynAB and Ech, the only two hydrogenases found in the model sulfate reducer Desulfovibrio gigas.</title>
        <authorList>
            <person name="Morais-Silva F.O."/>
            <person name="Santos C.I."/>
            <person name="Rodrigues R."/>
            <person name="Pereira I.A."/>
            <person name="Rodrigues-Pousada C."/>
        </authorList>
    </citation>
    <scope>NUCLEOTIDE SEQUENCE [LARGE SCALE GENOMIC DNA]</scope>
    <source>
        <strain evidence="3">ATCC 19364 / DSM 1382 / NCIMB 9332 / VKM B-1759</strain>
    </source>
</reference>
<feature type="domain" description="DUF4178" evidence="1">
    <location>
        <begin position="33"/>
        <end position="178"/>
    </location>
</feature>
<reference evidence="3" key="2">
    <citation type="submission" date="2013-07" db="EMBL/GenBank/DDBJ databases">
        <authorList>
            <person name="Morais-Silva F.O."/>
            <person name="Rezende A.M."/>
            <person name="Pimentel C."/>
            <person name="Resende D.M."/>
            <person name="Santos C.I."/>
            <person name="Clemente C."/>
            <person name="de Oliveira L.M."/>
            <person name="da Silva S.M."/>
            <person name="Costa D.A."/>
            <person name="Varela-Raposo A."/>
            <person name="Horacio E.C.A."/>
            <person name="Matos M."/>
            <person name="Flores O."/>
            <person name="Ruiz J.C."/>
            <person name="Rodrigues-Pousada C."/>
        </authorList>
    </citation>
    <scope>NUCLEOTIDE SEQUENCE [LARGE SCALE GENOMIC DNA]</scope>
    <source>
        <strain evidence="3">ATCC 19364 / DSM 1382 / NCIMB 9332 / VKM B-1759</strain>
    </source>
</reference>
<proteinExistence type="predicted"/>
<protein>
    <recommendedName>
        <fullName evidence="1">DUF4178 domain-containing protein</fullName>
    </recommendedName>
</protein>
<dbReference type="RefSeq" id="WP_021759378.1">
    <property type="nucleotide sequence ID" value="NC_022444.1"/>
</dbReference>
<gene>
    <name evidence="2" type="ORF">DGI_0797</name>
</gene>
<dbReference type="Proteomes" id="UP000016587">
    <property type="component" value="Chromosome"/>
</dbReference>
<dbReference type="eggNOG" id="ENOG5032RZV">
    <property type="taxonomic scope" value="Bacteria"/>
</dbReference>
<evidence type="ECO:0000259" key="1">
    <source>
        <dbReference type="Pfam" id="PF13785"/>
    </source>
</evidence>
<dbReference type="HOGENOM" id="CLU_121857_0_0_7"/>
<dbReference type="PATRIC" id="fig|1121448.10.peg.798"/>
<evidence type="ECO:0000313" key="3">
    <source>
        <dbReference type="Proteomes" id="UP000016587"/>
    </source>
</evidence>
<name>T2G9W2_MEGG1</name>
<dbReference type="KEGG" id="dgg:DGI_0797"/>
<organism evidence="2 3">
    <name type="scientific">Megalodesulfovibrio gigas (strain ATCC 19364 / DSM 1382 / NCIMB 9332 / VKM B-1759)</name>
    <name type="common">Desulfovibrio gigas</name>
    <dbReference type="NCBI Taxonomy" id="1121448"/>
    <lineage>
        <taxon>Bacteria</taxon>
        <taxon>Pseudomonadati</taxon>
        <taxon>Thermodesulfobacteriota</taxon>
        <taxon>Desulfovibrionia</taxon>
        <taxon>Desulfovibrionales</taxon>
        <taxon>Desulfovibrionaceae</taxon>
        <taxon>Megalodesulfovibrio</taxon>
    </lineage>
</organism>
<evidence type="ECO:0000313" key="2">
    <source>
        <dbReference type="EMBL" id="AGW12692.1"/>
    </source>
</evidence>
<keyword evidence="3" id="KW-1185">Reference proteome</keyword>